<keyword evidence="1" id="KW-1133">Transmembrane helix</keyword>
<dbReference type="EMBL" id="JASBNA010000005">
    <property type="protein sequence ID" value="KAK7692015.1"/>
    <property type="molecule type" value="Genomic_DNA"/>
</dbReference>
<organism evidence="2 3">
    <name type="scientific">Cerrena zonata</name>
    <dbReference type="NCBI Taxonomy" id="2478898"/>
    <lineage>
        <taxon>Eukaryota</taxon>
        <taxon>Fungi</taxon>
        <taxon>Dikarya</taxon>
        <taxon>Basidiomycota</taxon>
        <taxon>Agaricomycotina</taxon>
        <taxon>Agaricomycetes</taxon>
        <taxon>Polyporales</taxon>
        <taxon>Cerrenaceae</taxon>
        <taxon>Cerrena</taxon>
    </lineage>
</organism>
<reference evidence="2 3" key="1">
    <citation type="submission" date="2022-09" db="EMBL/GenBank/DDBJ databases">
        <authorList>
            <person name="Palmer J.M."/>
        </authorList>
    </citation>
    <scope>NUCLEOTIDE SEQUENCE [LARGE SCALE GENOMIC DNA]</scope>
    <source>
        <strain evidence="2 3">DSM 7382</strain>
    </source>
</reference>
<dbReference type="AlphaFoldDB" id="A0AAW0GLP0"/>
<keyword evidence="1" id="KW-0472">Membrane</keyword>
<keyword evidence="3" id="KW-1185">Reference proteome</keyword>
<evidence type="ECO:0000313" key="3">
    <source>
        <dbReference type="Proteomes" id="UP001385951"/>
    </source>
</evidence>
<name>A0AAW0GLP0_9APHY</name>
<accession>A0AAW0GLP0</accession>
<proteinExistence type="predicted"/>
<evidence type="ECO:0000313" key="2">
    <source>
        <dbReference type="EMBL" id="KAK7692015.1"/>
    </source>
</evidence>
<feature type="transmembrane region" description="Helical" evidence="1">
    <location>
        <begin position="12"/>
        <end position="34"/>
    </location>
</feature>
<evidence type="ECO:0008006" key="4">
    <source>
        <dbReference type="Google" id="ProtNLM"/>
    </source>
</evidence>
<gene>
    <name evidence="2" type="ORF">QCA50_005420</name>
</gene>
<dbReference type="Proteomes" id="UP001385951">
    <property type="component" value="Unassembled WGS sequence"/>
</dbReference>
<keyword evidence="1" id="KW-0812">Transmembrane</keyword>
<comment type="caution">
    <text evidence="2">The sequence shown here is derived from an EMBL/GenBank/DDBJ whole genome shotgun (WGS) entry which is preliminary data.</text>
</comment>
<sequence>MFLTPYCSNRNKILAIRSFIVFLIFSSFSALVIFEIPCRTTPAFTAAHVSTSIFKLHPTTLIIPKDDNCRRINHGMRIVSVFRILITQRIERLRNTSHRRVEERAMDSS</sequence>
<protein>
    <recommendedName>
        <fullName evidence="4">Secreted protein</fullName>
    </recommendedName>
</protein>
<evidence type="ECO:0000256" key="1">
    <source>
        <dbReference type="SAM" id="Phobius"/>
    </source>
</evidence>